<dbReference type="Gene3D" id="3.30.500.10">
    <property type="entry name" value="MHC class I-like antigen recognition-like"/>
    <property type="match status" value="1"/>
</dbReference>
<proteinExistence type="inferred from homology"/>
<reference evidence="5" key="3">
    <citation type="submission" date="2025-09" db="UniProtKB">
        <authorList>
            <consortium name="Ensembl"/>
        </authorList>
    </citation>
    <scope>IDENTIFICATION</scope>
</reference>
<feature type="domain" description="MHC class I-like antigen recognition-like" evidence="4">
    <location>
        <begin position="69"/>
        <end position="167"/>
    </location>
</feature>
<dbReference type="GO" id="GO:0005615">
    <property type="term" value="C:extracellular space"/>
    <property type="evidence" value="ECO:0007669"/>
    <property type="project" value="TreeGrafter"/>
</dbReference>
<evidence type="ECO:0000256" key="1">
    <source>
        <dbReference type="ARBA" id="ARBA00023180"/>
    </source>
</evidence>
<dbReference type="InterPro" id="IPR001039">
    <property type="entry name" value="MHC_I_a_a1/a2"/>
</dbReference>
<dbReference type="InterPro" id="IPR011161">
    <property type="entry name" value="MHC_I-like_Ag-recog"/>
</dbReference>
<dbReference type="GeneTree" id="ENSGT01120000271828"/>
<dbReference type="Ensembl" id="ENSMZET00005031198.1">
    <property type="protein sequence ID" value="ENSMZEP00005030248.1"/>
    <property type="gene ID" value="ENSMZEG00005022542.1"/>
</dbReference>
<evidence type="ECO:0000259" key="4">
    <source>
        <dbReference type="Pfam" id="PF00129"/>
    </source>
</evidence>
<dbReference type="Proteomes" id="UP000265160">
    <property type="component" value="LG22"/>
</dbReference>
<reference evidence="5" key="2">
    <citation type="submission" date="2025-08" db="UniProtKB">
        <authorList>
            <consortium name="Ensembl"/>
        </authorList>
    </citation>
    <scope>IDENTIFICATION</scope>
</reference>
<protein>
    <recommendedName>
        <fullName evidence="4">MHC class I-like antigen recognition-like domain-containing protein</fullName>
    </recommendedName>
</protein>
<comment type="similarity">
    <text evidence="2">Belongs to the MHC class I family.</text>
</comment>
<dbReference type="InterPro" id="IPR050208">
    <property type="entry name" value="MHC_class-I_related"/>
</dbReference>
<dbReference type="SUPFAM" id="SSF54452">
    <property type="entry name" value="MHC antigen-recognition domain"/>
    <property type="match status" value="1"/>
</dbReference>
<dbReference type="InterPro" id="IPR011162">
    <property type="entry name" value="MHC_I/II-like_Ag-recog"/>
</dbReference>
<organism evidence="5 6">
    <name type="scientific">Maylandia zebra</name>
    <name type="common">zebra mbuna</name>
    <dbReference type="NCBI Taxonomy" id="106582"/>
    <lineage>
        <taxon>Eukaryota</taxon>
        <taxon>Metazoa</taxon>
        <taxon>Chordata</taxon>
        <taxon>Craniata</taxon>
        <taxon>Vertebrata</taxon>
        <taxon>Euteleostomi</taxon>
        <taxon>Actinopterygii</taxon>
        <taxon>Neopterygii</taxon>
        <taxon>Teleostei</taxon>
        <taxon>Neoteleostei</taxon>
        <taxon>Acanthomorphata</taxon>
        <taxon>Ovalentaria</taxon>
        <taxon>Cichlomorphae</taxon>
        <taxon>Cichliformes</taxon>
        <taxon>Cichlidae</taxon>
        <taxon>African cichlids</taxon>
        <taxon>Pseudocrenilabrinae</taxon>
        <taxon>Haplochromini</taxon>
        <taxon>Maylandia</taxon>
        <taxon>Maylandia zebra complex</taxon>
    </lineage>
</organism>
<keyword evidence="3" id="KW-1133">Transmembrane helix</keyword>
<dbReference type="InterPro" id="IPR037055">
    <property type="entry name" value="MHC_I-like_Ag-recog_sf"/>
</dbReference>
<name>A0A3P9D6P1_9CICH</name>
<keyword evidence="3" id="KW-0472">Membrane</keyword>
<keyword evidence="6" id="KW-1185">Reference proteome</keyword>
<accession>A0A3P9D6P1</accession>
<evidence type="ECO:0000256" key="3">
    <source>
        <dbReference type="SAM" id="Phobius"/>
    </source>
</evidence>
<evidence type="ECO:0000256" key="2">
    <source>
        <dbReference type="RuleBase" id="RU004439"/>
    </source>
</evidence>
<feature type="transmembrane region" description="Helical" evidence="3">
    <location>
        <begin position="177"/>
        <end position="201"/>
    </location>
</feature>
<dbReference type="GO" id="GO:0006955">
    <property type="term" value="P:immune response"/>
    <property type="evidence" value="ECO:0007669"/>
    <property type="project" value="TreeGrafter"/>
</dbReference>
<dbReference type="PRINTS" id="PR01638">
    <property type="entry name" value="MHCCLASSI"/>
</dbReference>
<dbReference type="PANTHER" id="PTHR16675">
    <property type="entry name" value="MHC CLASS I-RELATED"/>
    <property type="match status" value="1"/>
</dbReference>
<reference evidence="5 6" key="1">
    <citation type="journal article" date="2014" name="Nature">
        <title>The genomic substrate for adaptive radiation in African cichlid fish.</title>
        <authorList>
            <person name="Brawand D."/>
            <person name="Wagner C.E."/>
            <person name="Li Y.I."/>
            <person name="Malinsky M."/>
            <person name="Keller I."/>
            <person name="Fan S."/>
            <person name="Simakov O."/>
            <person name="Ng A.Y."/>
            <person name="Lim Z.W."/>
            <person name="Bezault E."/>
            <person name="Turner-Maier J."/>
            <person name="Johnson J."/>
            <person name="Alcazar R."/>
            <person name="Noh H.J."/>
            <person name="Russell P."/>
            <person name="Aken B."/>
            <person name="Alfoldi J."/>
            <person name="Amemiya C."/>
            <person name="Azzouzi N."/>
            <person name="Baroiller J.F."/>
            <person name="Barloy-Hubler F."/>
            <person name="Berlin A."/>
            <person name="Bloomquist R."/>
            <person name="Carleton K.L."/>
            <person name="Conte M.A."/>
            <person name="D'Cotta H."/>
            <person name="Eshel O."/>
            <person name="Gaffney L."/>
            <person name="Galibert F."/>
            <person name="Gante H.F."/>
            <person name="Gnerre S."/>
            <person name="Greuter L."/>
            <person name="Guyon R."/>
            <person name="Haddad N.S."/>
            <person name="Haerty W."/>
            <person name="Harris R.M."/>
            <person name="Hofmann H.A."/>
            <person name="Hourlier T."/>
            <person name="Hulata G."/>
            <person name="Jaffe D.B."/>
            <person name="Lara M."/>
            <person name="Lee A.P."/>
            <person name="MacCallum I."/>
            <person name="Mwaiko S."/>
            <person name="Nikaido M."/>
            <person name="Nishihara H."/>
            <person name="Ozouf-Costaz C."/>
            <person name="Penman D.J."/>
            <person name="Przybylski D."/>
            <person name="Rakotomanga M."/>
            <person name="Renn S.C.P."/>
            <person name="Ribeiro F.J."/>
            <person name="Ron M."/>
            <person name="Salzburger W."/>
            <person name="Sanchez-Pulido L."/>
            <person name="Santos M.E."/>
            <person name="Searle S."/>
            <person name="Sharpe T."/>
            <person name="Swofford R."/>
            <person name="Tan F.J."/>
            <person name="Williams L."/>
            <person name="Young S."/>
            <person name="Yin S."/>
            <person name="Okada N."/>
            <person name="Kocher T.D."/>
            <person name="Miska E.A."/>
            <person name="Lander E.S."/>
            <person name="Venkatesh B."/>
            <person name="Fernald R.D."/>
            <person name="Meyer A."/>
            <person name="Ponting C.P."/>
            <person name="Streelman J.T."/>
            <person name="Lindblad-Toh K."/>
            <person name="Seehausen O."/>
            <person name="Di Palma F."/>
        </authorList>
    </citation>
    <scope>NUCLEOTIDE SEQUENCE</scope>
</reference>
<dbReference type="PANTHER" id="PTHR16675:SF237">
    <property type="entry name" value="MHC CLASS I ANTIGEN TRANSCRIPT VARIANT 1-RELATED"/>
    <property type="match status" value="1"/>
</dbReference>
<evidence type="ECO:0000313" key="5">
    <source>
        <dbReference type="Ensembl" id="ENSMZEP00005030248.1"/>
    </source>
</evidence>
<sequence length="214" mass="24872">SHPRSFFSFGEIKHSLKYFCTESPGAQSIPEFVAVAIVDDIQIGDSNSVREATPKKDWIKFFEDHPQHLEWYNLQSNESVHILQRMKGCEWDDETGEINGYDQYGYDREDFLAYGLKTLTWIAPKPHAVLTKMRFDAHEHQFESNKNFLVYQCPDFLKEYLRYGKRFLQTAKKPTDMVIFISAAMVVLTVTIITALAFVAYKKKKGEKSEFGNY</sequence>
<dbReference type="AlphaFoldDB" id="A0A3P9D6P1"/>
<evidence type="ECO:0000313" key="6">
    <source>
        <dbReference type="Proteomes" id="UP000265160"/>
    </source>
</evidence>
<dbReference type="Pfam" id="PF00129">
    <property type="entry name" value="MHC_I"/>
    <property type="match status" value="1"/>
</dbReference>
<dbReference type="GO" id="GO:0009897">
    <property type="term" value="C:external side of plasma membrane"/>
    <property type="evidence" value="ECO:0007669"/>
    <property type="project" value="TreeGrafter"/>
</dbReference>
<keyword evidence="1" id="KW-0325">Glycoprotein</keyword>
<keyword evidence="3" id="KW-0812">Transmembrane</keyword>